<reference evidence="2 3" key="1">
    <citation type="journal article" date="2021" name="Plant Biotechnol. J.">
        <title>Multi-omics assisted identification of the key and species-specific regulatory components of drought-tolerant mechanisms in Gossypium stocksii.</title>
        <authorList>
            <person name="Yu D."/>
            <person name="Ke L."/>
            <person name="Zhang D."/>
            <person name="Wu Y."/>
            <person name="Sun Y."/>
            <person name="Mei J."/>
            <person name="Sun J."/>
            <person name="Sun Y."/>
        </authorList>
    </citation>
    <scope>NUCLEOTIDE SEQUENCE [LARGE SCALE GENOMIC DNA]</scope>
    <source>
        <strain evidence="3">cv. E1</strain>
        <tissue evidence="2">Leaf</tissue>
    </source>
</reference>
<comment type="caution">
    <text evidence="2">The sequence shown here is derived from an EMBL/GenBank/DDBJ whole genome shotgun (WGS) entry which is preliminary data.</text>
</comment>
<evidence type="ECO:0000313" key="3">
    <source>
        <dbReference type="Proteomes" id="UP000828251"/>
    </source>
</evidence>
<accession>A0A9D4A135</accession>
<organism evidence="2 3">
    <name type="scientific">Gossypium stocksii</name>
    <dbReference type="NCBI Taxonomy" id="47602"/>
    <lineage>
        <taxon>Eukaryota</taxon>
        <taxon>Viridiplantae</taxon>
        <taxon>Streptophyta</taxon>
        <taxon>Embryophyta</taxon>
        <taxon>Tracheophyta</taxon>
        <taxon>Spermatophyta</taxon>
        <taxon>Magnoliopsida</taxon>
        <taxon>eudicotyledons</taxon>
        <taxon>Gunneridae</taxon>
        <taxon>Pentapetalae</taxon>
        <taxon>rosids</taxon>
        <taxon>malvids</taxon>
        <taxon>Malvales</taxon>
        <taxon>Malvaceae</taxon>
        <taxon>Malvoideae</taxon>
        <taxon>Gossypium</taxon>
    </lineage>
</organism>
<dbReference type="Pfam" id="PF13966">
    <property type="entry name" value="zf-RVT"/>
    <property type="match status" value="1"/>
</dbReference>
<dbReference type="EMBL" id="JAIQCV010000007">
    <property type="protein sequence ID" value="KAH1080289.1"/>
    <property type="molecule type" value="Genomic_DNA"/>
</dbReference>
<dbReference type="InterPro" id="IPR026960">
    <property type="entry name" value="RVT-Znf"/>
</dbReference>
<evidence type="ECO:0000259" key="1">
    <source>
        <dbReference type="Pfam" id="PF13966"/>
    </source>
</evidence>
<sequence length="512" mass="58532">MGKRFSLTLSVSTNNSKCLDSFRTGLGQIAMIRRLNREGRLVGARIGRSNISVTHLFFADDSILFEEASWEGANNIKTVIKEYERMSGQLVNFDKSLIYFSGNVQAELQAQVGELFGVRILNNPEKYLGLPTMVGRRKKHAFVAIKERCMNLVNNWSSRLLSIGGKEVFLKSILQAIPIYAMQCFKLPISFCRELKNIMSRYWWRNSKTNRGIHWCTWRDMCVPKAKGGIRFKELSLFNVALLAKQGWKLILQPDCLFARPESQALTHHIPGVAFGEPNISWKKGWGGELVMASQLTSGMIDGFQELEVAELDELFEEEQAARILSIPLASSRPKDVAVWRGDNTGMYILTLLSKIRILIWKIAKGYLPTRLNLKLRRLAINSICPACHAEEESTEHLFRDCSFTQQVLEGVGAPNSTCNREPNWEKWLETEFNRQTTEVCKIRSIAYWAIWHNRNKLFHEGITVPVLDVKSIYCSKNLIIHWTSRPNNGNRQMQNVQEDLYQGLERVIGKG</sequence>
<feature type="domain" description="Reverse transcriptase zinc-binding" evidence="1">
    <location>
        <begin position="351"/>
        <end position="408"/>
    </location>
</feature>
<protein>
    <recommendedName>
        <fullName evidence="1">Reverse transcriptase zinc-binding domain-containing protein</fullName>
    </recommendedName>
</protein>
<gene>
    <name evidence="2" type="ORF">J1N35_020050</name>
</gene>
<keyword evidence="3" id="KW-1185">Reference proteome</keyword>
<dbReference type="Proteomes" id="UP000828251">
    <property type="component" value="Unassembled WGS sequence"/>
</dbReference>
<dbReference type="PANTHER" id="PTHR33116">
    <property type="entry name" value="REVERSE TRANSCRIPTASE ZINC-BINDING DOMAIN-CONTAINING PROTEIN-RELATED-RELATED"/>
    <property type="match status" value="1"/>
</dbReference>
<proteinExistence type="predicted"/>
<evidence type="ECO:0000313" key="2">
    <source>
        <dbReference type="EMBL" id="KAH1080289.1"/>
    </source>
</evidence>
<dbReference type="OrthoDB" id="1738942at2759"/>
<name>A0A9D4A135_9ROSI</name>
<dbReference type="PANTHER" id="PTHR33116:SF86">
    <property type="entry name" value="REVERSE TRANSCRIPTASE DOMAIN-CONTAINING PROTEIN"/>
    <property type="match status" value="1"/>
</dbReference>
<dbReference type="AlphaFoldDB" id="A0A9D4A135"/>